<reference evidence="2" key="1">
    <citation type="submission" date="2021-06" db="EMBL/GenBank/DDBJ databases">
        <authorList>
            <person name="Kallberg Y."/>
            <person name="Tangrot J."/>
            <person name="Rosling A."/>
        </authorList>
    </citation>
    <scope>NUCLEOTIDE SEQUENCE</scope>
    <source>
        <strain evidence="2">AZ414A</strain>
    </source>
</reference>
<keyword evidence="3" id="KW-1185">Reference proteome</keyword>
<evidence type="ECO:0000259" key="1">
    <source>
        <dbReference type="Pfam" id="PF08588"/>
    </source>
</evidence>
<proteinExistence type="predicted"/>
<organism evidence="2 3">
    <name type="scientific">Diversispora eburnea</name>
    <dbReference type="NCBI Taxonomy" id="1213867"/>
    <lineage>
        <taxon>Eukaryota</taxon>
        <taxon>Fungi</taxon>
        <taxon>Fungi incertae sedis</taxon>
        <taxon>Mucoromycota</taxon>
        <taxon>Glomeromycotina</taxon>
        <taxon>Glomeromycetes</taxon>
        <taxon>Diversisporales</taxon>
        <taxon>Diversisporaceae</taxon>
        <taxon>Diversispora</taxon>
    </lineage>
</organism>
<accession>A0A9N9BUQ7</accession>
<dbReference type="PANTHER" id="PTHR34826">
    <property type="entry name" value="UPF0590 PROTEIN C409.17C"/>
    <property type="match status" value="1"/>
</dbReference>
<dbReference type="Pfam" id="PF08588">
    <property type="entry name" value="Duc1"/>
    <property type="match status" value="1"/>
</dbReference>
<feature type="domain" description="Domain of unknown function at the cortex 1" evidence="1">
    <location>
        <begin position="4"/>
        <end position="240"/>
    </location>
</feature>
<evidence type="ECO:0000313" key="3">
    <source>
        <dbReference type="Proteomes" id="UP000789706"/>
    </source>
</evidence>
<name>A0A9N9BUQ7_9GLOM</name>
<dbReference type="OrthoDB" id="2119945at2759"/>
<comment type="caution">
    <text evidence="2">The sequence shown here is derived from an EMBL/GenBank/DDBJ whole genome shotgun (WGS) entry which is preliminary data.</text>
</comment>
<evidence type="ECO:0000313" key="2">
    <source>
        <dbReference type="EMBL" id="CAG8577187.1"/>
    </source>
</evidence>
<sequence length="244" mass="28868">MPIVRIGPNYSFLQKYNVNDDKNPIFINSTHFTGYITFRLKNHHYKDENVTKTCTYFENHSRLFSIQFQGRFKPTNSNRSNHLWSFDDIFFCAETEESTNPPIGSQLAVKFAQFIDPGFMADKIFNSKRPWCGMGPWVNYGKNYIKEDTSLIHHEHEEISLDSSKRRYYFLDPSIRNSHFFDPSLVYAFDFFNNFIDFSMMNANMIIKFSIKKVLVNQPLRFVCRNYDGDAIFFVIEIDYSDIC</sequence>
<dbReference type="Proteomes" id="UP000789706">
    <property type="component" value="Unassembled WGS sequence"/>
</dbReference>
<dbReference type="PANTHER" id="PTHR34826:SF2">
    <property type="entry name" value="UPF0590 PROTEIN C409.17C"/>
    <property type="match status" value="1"/>
</dbReference>
<dbReference type="InterPro" id="IPR013897">
    <property type="entry name" value="Duc1"/>
</dbReference>
<protein>
    <submittedName>
        <fullName evidence="2">7200_t:CDS:1</fullName>
    </submittedName>
</protein>
<gene>
    <name evidence="2" type="ORF">DEBURN_LOCUS8386</name>
</gene>
<dbReference type="EMBL" id="CAJVPK010001220">
    <property type="protein sequence ID" value="CAG8577187.1"/>
    <property type="molecule type" value="Genomic_DNA"/>
</dbReference>
<dbReference type="AlphaFoldDB" id="A0A9N9BUQ7"/>